<organism evidence="1 2">
    <name type="scientific">Pedobacter psychroterrae</name>
    <dbReference type="NCBI Taxonomy" id="2530453"/>
    <lineage>
        <taxon>Bacteria</taxon>
        <taxon>Pseudomonadati</taxon>
        <taxon>Bacteroidota</taxon>
        <taxon>Sphingobacteriia</taxon>
        <taxon>Sphingobacteriales</taxon>
        <taxon>Sphingobacteriaceae</taxon>
        <taxon>Pedobacter</taxon>
    </lineage>
</organism>
<name>A0A4R0NIJ8_9SPHI</name>
<accession>A0A4R0NIJ8</accession>
<comment type="caution">
    <text evidence="1">The sequence shown here is derived from an EMBL/GenBank/DDBJ whole genome shotgun (WGS) entry which is preliminary data.</text>
</comment>
<dbReference type="RefSeq" id="WP_131596849.1">
    <property type="nucleotide sequence ID" value="NZ_SJSL01000003.1"/>
</dbReference>
<reference evidence="1 2" key="1">
    <citation type="submission" date="2019-02" db="EMBL/GenBank/DDBJ databases">
        <title>Pedobacter sp. RP-1-14 sp. nov., isolated from Arctic soil.</title>
        <authorList>
            <person name="Dahal R.H."/>
        </authorList>
    </citation>
    <scope>NUCLEOTIDE SEQUENCE [LARGE SCALE GENOMIC DNA]</scope>
    <source>
        <strain evidence="1 2">RP-1-14</strain>
    </source>
</reference>
<evidence type="ECO:0000313" key="1">
    <source>
        <dbReference type="EMBL" id="TCD00500.1"/>
    </source>
</evidence>
<dbReference type="OrthoDB" id="1150003at2"/>
<dbReference type="EMBL" id="SJSL01000003">
    <property type="protein sequence ID" value="TCD00500.1"/>
    <property type="molecule type" value="Genomic_DNA"/>
</dbReference>
<protein>
    <recommendedName>
        <fullName evidence="3">PKD domain-containing protein</fullName>
    </recommendedName>
</protein>
<evidence type="ECO:0000313" key="2">
    <source>
        <dbReference type="Proteomes" id="UP000293347"/>
    </source>
</evidence>
<dbReference type="SUPFAM" id="SSF49299">
    <property type="entry name" value="PKD domain"/>
    <property type="match status" value="1"/>
</dbReference>
<sequence length="277" mass="30367">MNYKPIIRFLYLYLPLIMVSFLNFSCKDEVHELGVPANASFKVSKVDGKANTFLLESTSENAYRYQWDIGTEEGLKAGVAKQEAYFLKKGIYNVKLYAYGNGGYDMATQQVTVDSDDLTPILTNPTFQMLTAHPWKLDPVSASPIIVGTEGNPGEYFGGGPLANCQVDDVYTFAFTNNDFKLSYNANGATFNAGNLQPNYVCGSDRSYNNVSFTFSTVVAGAGLATITLPGAPIPNFIGVTDISSNNFRIISISANEMVLRSGKATEVVHQMRFIRN</sequence>
<dbReference type="Gene3D" id="2.60.40.10">
    <property type="entry name" value="Immunoglobulins"/>
    <property type="match status" value="1"/>
</dbReference>
<dbReference type="Proteomes" id="UP000293347">
    <property type="component" value="Unassembled WGS sequence"/>
</dbReference>
<gene>
    <name evidence="1" type="ORF">EZ437_14870</name>
</gene>
<keyword evidence="2" id="KW-1185">Reference proteome</keyword>
<dbReference type="InterPro" id="IPR035986">
    <property type="entry name" value="PKD_dom_sf"/>
</dbReference>
<dbReference type="AlphaFoldDB" id="A0A4R0NIJ8"/>
<evidence type="ECO:0008006" key="3">
    <source>
        <dbReference type="Google" id="ProtNLM"/>
    </source>
</evidence>
<proteinExistence type="predicted"/>
<dbReference type="InterPro" id="IPR013783">
    <property type="entry name" value="Ig-like_fold"/>
</dbReference>